<evidence type="ECO:0000313" key="1">
    <source>
        <dbReference type="EMBL" id="MCX5571453.1"/>
    </source>
</evidence>
<organism evidence="1 2">
    <name type="scientific">Kaistia nematophila</name>
    <dbReference type="NCBI Taxonomy" id="2994654"/>
    <lineage>
        <taxon>Bacteria</taxon>
        <taxon>Pseudomonadati</taxon>
        <taxon>Pseudomonadota</taxon>
        <taxon>Alphaproteobacteria</taxon>
        <taxon>Hyphomicrobiales</taxon>
        <taxon>Kaistiaceae</taxon>
        <taxon>Kaistia</taxon>
    </lineage>
</organism>
<name>A0A9X3E8I9_9HYPH</name>
<evidence type="ECO:0000313" key="2">
    <source>
        <dbReference type="Proteomes" id="UP001144805"/>
    </source>
</evidence>
<proteinExistence type="predicted"/>
<keyword evidence="2" id="KW-1185">Reference proteome</keyword>
<protein>
    <submittedName>
        <fullName evidence="1">Uncharacterized protein</fullName>
    </submittedName>
</protein>
<gene>
    <name evidence="1" type="ORF">OSH07_19800</name>
</gene>
<dbReference type="Proteomes" id="UP001144805">
    <property type="component" value="Unassembled WGS sequence"/>
</dbReference>
<dbReference type="AlphaFoldDB" id="A0A9X3E8I9"/>
<reference evidence="1" key="1">
    <citation type="submission" date="2022-11" db="EMBL/GenBank/DDBJ databases">
        <title>Biodiversity and phylogenetic relationships of bacteria.</title>
        <authorList>
            <person name="Machado R.A.R."/>
            <person name="Bhat A."/>
            <person name="Loulou A."/>
            <person name="Kallel S."/>
        </authorList>
    </citation>
    <scope>NUCLEOTIDE SEQUENCE</scope>
    <source>
        <strain evidence="1">K-TC2</strain>
    </source>
</reference>
<dbReference type="EMBL" id="JAPKNK010000010">
    <property type="protein sequence ID" value="MCX5571453.1"/>
    <property type="molecule type" value="Genomic_DNA"/>
</dbReference>
<comment type="caution">
    <text evidence="1">The sequence shown here is derived from an EMBL/GenBank/DDBJ whole genome shotgun (WGS) entry which is preliminary data.</text>
</comment>
<accession>A0A9X3E8I9</accession>
<dbReference type="RefSeq" id="WP_266340413.1">
    <property type="nucleotide sequence ID" value="NZ_JAPKNK010000010.1"/>
</dbReference>
<sequence length="78" mass="8442">MSALTHNERSALSRAERALAAAAPAIQAARRAGEKPSRETIQQIAEATAWTLALVESRFHDNALLATLEAWIGEERAC</sequence>